<feature type="compositionally biased region" description="Basic and acidic residues" evidence="1">
    <location>
        <begin position="46"/>
        <end position="56"/>
    </location>
</feature>
<evidence type="ECO:0000256" key="1">
    <source>
        <dbReference type="SAM" id="MobiDB-lite"/>
    </source>
</evidence>
<name>A0ABR9HZN7_9PSEU</name>
<gene>
    <name evidence="2" type="ORF">H4696_003473</name>
</gene>
<evidence type="ECO:0000313" key="2">
    <source>
        <dbReference type="EMBL" id="MBE1496373.1"/>
    </source>
</evidence>
<comment type="caution">
    <text evidence="2">The sequence shown here is derived from an EMBL/GenBank/DDBJ whole genome shotgun (WGS) entry which is preliminary data.</text>
</comment>
<dbReference type="EMBL" id="JADBEG010000001">
    <property type="protein sequence ID" value="MBE1496373.1"/>
    <property type="molecule type" value="Genomic_DNA"/>
</dbReference>
<reference evidence="2 3" key="1">
    <citation type="submission" date="2020-10" db="EMBL/GenBank/DDBJ databases">
        <title>Sequencing the genomes of 1000 actinobacteria strains.</title>
        <authorList>
            <person name="Klenk H.-P."/>
        </authorList>
    </citation>
    <scope>NUCLEOTIDE SEQUENCE [LARGE SCALE GENOMIC DNA]</scope>
    <source>
        <strain evidence="2 3">DSM 44653</strain>
    </source>
</reference>
<keyword evidence="3" id="KW-1185">Reference proteome</keyword>
<dbReference type="Proteomes" id="UP000631670">
    <property type="component" value="Unassembled WGS sequence"/>
</dbReference>
<feature type="region of interest" description="Disordered" evidence="1">
    <location>
        <begin position="46"/>
        <end position="76"/>
    </location>
</feature>
<proteinExistence type="predicted"/>
<evidence type="ECO:0000313" key="3">
    <source>
        <dbReference type="Proteomes" id="UP000631670"/>
    </source>
</evidence>
<protein>
    <submittedName>
        <fullName evidence="2">Uncharacterized protein</fullName>
    </submittedName>
</protein>
<sequence>MKVLIAAAGRHGATRAIGAEIRRPRRVQGADAGTAEVHELAAHAKLEGAQHGERPHGSLRPWRRSPLCSGPACARR</sequence>
<accession>A0ABR9HZN7</accession>
<organism evidence="2 3">
    <name type="scientific">Amycolatopsis lexingtonensis</name>
    <dbReference type="NCBI Taxonomy" id="218822"/>
    <lineage>
        <taxon>Bacteria</taxon>
        <taxon>Bacillati</taxon>
        <taxon>Actinomycetota</taxon>
        <taxon>Actinomycetes</taxon>
        <taxon>Pseudonocardiales</taxon>
        <taxon>Pseudonocardiaceae</taxon>
        <taxon>Amycolatopsis</taxon>
    </lineage>
</organism>